<dbReference type="InterPro" id="IPR001610">
    <property type="entry name" value="PAC"/>
</dbReference>
<evidence type="ECO:0000256" key="8">
    <source>
        <dbReference type="ARBA" id="ARBA00022991"/>
    </source>
</evidence>
<dbReference type="CDD" id="cd00130">
    <property type="entry name" value="PAS"/>
    <property type="match status" value="1"/>
</dbReference>
<dbReference type="InterPro" id="IPR013655">
    <property type="entry name" value="PAS_fold_3"/>
</dbReference>
<dbReference type="PANTHER" id="PTHR43304">
    <property type="entry name" value="PHYTOCHROME-LIKE PROTEIN CPH1"/>
    <property type="match status" value="1"/>
</dbReference>
<dbReference type="InterPro" id="IPR052162">
    <property type="entry name" value="Sensor_kinase/Photoreceptor"/>
</dbReference>
<dbReference type="GO" id="GO:0006355">
    <property type="term" value="P:regulation of DNA-templated transcription"/>
    <property type="evidence" value="ECO:0007669"/>
    <property type="project" value="InterPro"/>
</dbReference>
<evidence type="ECO:0000256" key="9">
    <source>
        <dbReference type="ARBA" id="ARBA00023170"/>
    </source>
</evidence>
<dbReference type="SMART" id="SM00086">
    <property type="entry name" value="PAC"/>
    <property type="match status" value="1"/>
</dbReference>
<dbReference type="InterPro" id="IPR000014">
    <property type="entry name" value="PAS"/>
</dbReference>
<keyword evidence="9" id="KW-0675">Receptor</keyword>
<dbReference type="InterPro" id="IPR013515">
    <property type="entry name" value="Phytochrome_cen-reg"/>
</dbReference>
<keyword evidence="8" id="KW-0157">Chromophore</keyword>
<dbReference type="Pfam" id="PF08447">
    <property type="entry name" value="PAS_3"/>
    <property type="match status" value="1"/>
</dbReference>
<dbReference type="Pfam" id="PF08448">
    <property type="entry name" value="PAS_4"/>
    <property type="match status" value="1"/>
</dbReference>
<evidence type="ECO:0000256" key="1">
    <source>
        <dbReference type="ARBA" id="ARBA00000085"/>
    </source>
</evidence>
<dbReference type="PROSITE" id="PS50113">
    <property type="entry name" value="PAC"/>
    <property type="match status" value="1"/>
</dbReference>
<dbReference type="PROSITE" id="PS50046">
    <property type="entry name" value="PHYTOCHROME_2"/>
    <property type="match status" value="1"/>
</dbReference>
<dbReference type="InterPro" id="IPR035965">
    <property type="entry name" value="PAS-like_dom_sf"/>
</dbReference>
<evidence type="ECO:0000256" key="6">
    <source>
        <dbReference type="ARBA" id="ARBA00022679"/>
    </source>
</evidence>
<dbReference type="RefSeq" id="WP_105073330.1">
    <property type="nucleotide sequence ID" value="NZ_JAFLKP010000392.1"/>
</dbReference>
<dbReference type="InterPro" id="IPR043150">
    <property type="entry name" value="Phytochrome_PHY_sf"/>
</dbReference>
<dbReference type="InterPro" id="IPR003018">
    <property type="entry name" value="GAF"/>
</dbReference>
<organism evidence="13 14">
    <name type="scientific">Chromatium okenii</name>
    <dbReference type="NCBI Taxonomy" id="61644"/>
    <lineage>
        <taxon>Bacteria</taxon>
        <taxon>Pseudomonadati</taxon>
        <taxon>Pseudomonadota</taxon>
        <taxon>Gammaproteobacteria</taxon>
        <taxon>Chromatiales</taxon>
        <taxon>Chromatiaceae</taxon>
        <taxon>Chromatium</taxon>
    </lineage>
</organism>
<keyword evidence="14" id="KW-1185">Reference proteome</keyword>
<feature type="domain" description="PAC" evidence="12">
    <location>
        <begin position="730"/>
        <end position="783"/>
    </location>
</feature>
<dbReference type="InterPro" id="IPR029016">
    <property type="entry name" value="GAF-like_dom_sf"/>
</dbReference>
<dbReference type="InterPro" id="IPR001294">
    <property type="entry name" value="Phytochrome"/>
</dbReference>
<dbReference type="PRINTS" id="PR01033">
    <property type="entry name" value="PHYTOCHROME"/>
</dbReference>
<dbReference type="InterPro" id="IPR013656">
    <property type="entry name" value="PAS_4"/>
</dbReference>
<dbReference type="GO" id="GO:0009881">
    <property type="term" value="F:photoreceptor activity"/>
    <property type="evidence" value="ECO:0007669"/>
    <property type="project" value="UniProtKB-KW"/>
</dbReference>
<dbReference type="InterPro" id="IPR016132">
    <property type="entry name" value="Phyto_chromo_attachment"/>
</dbReference>
<keyword evidence="6" id="KW-0808">Transferase</keyword>
<dbReference type="SUPFAM" id="SSF55785">
    <property type="entry name" value="PYP-like sensor domain (PAS domain)"/>
    <property type="match status" value="3"/>
</dbReference>
<protein>
    <recommendedName>
        <fullName evidence="2">histidine kinase</fullName>
        <ecNumber evidence="2">2.7.13.3</ecNumber>
    </recommendedName>
</protein>
<dbReference type="Pfam" id="PF01590">
    <property type="entry name" value="GAF"/>
    <property type="match status" value="1"/>
</dbReference>
<name>A0A2S7XS49_9GAMM</name>
<keyword evidence="4" id="KW-0597">Phosphoprotein</keyword>
<evidence type="ECO:0000256" key="7">
    <source>
        <dbReference type="ARBA" id="ARBA00022777"/>
    </source>
</evidence>
<dbReference type="Gene3D" id="3.30.450.40">
    <property type="match status" value="2"/>
</dbReference>
<dbReference type="EC" id="2.7.13.3" evidence="2"/>
<keyword evidence="7" id="KW-0418">Kinase</keyword>
<evidence type="ECO:0000256" key="2">
    <source>
        <dbReference type="ARBA" id="ARBA00012438"/>
    </source>
</evidence>
<dbReference type="PANTHER" id="PTHR43304:SF1">
    <property type="entry name" value="PAC DOMAIN-CONTAINING PROTEIN"/>
    <property type="match status" value="1"/>
</dbReference>
<gene>
    <name evidence="13" type="ORF">CXB77_07045</name>
</gene>
<evidence type="ECO:0000256" key="5">
    <source>
        <dbReference type="ARBA" id="ARBA00022606"/>
    </source>
</evidence>
<dbReference type="Gene3D" id="3.30.450.20">
    <property type="entry name" value="PAS domain"/>
    <property type="match status" value="3"/>
</dbReference>
<proteinExistence type="predicted"/>
<evidence type="ECO:0000256" key="4">
    <source>
        <dbReference type="ARBA" id="ARBA00022553"/>
    </source>
</evidence>
<reference evidence="13 14" key="1">
    <citation type="submission" date="2018-01" db="EMBL/GenBank/DDBJ databases">
        <title>The complete genome sequence of Chromatium okenii LaCa, a purple sulfur bacterium with a turbulent life.</title>
        <authorList>
            <person name="Luedin S.M."/>
            <person name="Liechti N."/>
            <person name="Storelli N."/>
            <person name="Danza F."/>
            <person name="Wittwer M."/>
            <person name="Pothier J.F."/>
            <person name="Tonolla M.A."/>
        </authorList>
    </citation>
    <scope>NUCLEOTIDE SEQUENCE [LARGE SCALE GENOMIC DNA]</scope>
    <source>
        <strain evidence="13 14">LaCa</strain>
    </source>
</reference>
<dbReference type="OrthoDB" id="9808408at2"/>
<dbReference type="GO" id="GO:0009584">
    <property type="term" value="P:detection of visible light"/>
    <property type="evidence" value="ECO:0007669"/>
    <property type="project" value="InterPro"/>
</dbReference>
<comment type="caution">
    <text evidence="13">The sequence shown here is derived from an EMBL/GenBank/DDBJ whole genome shotgun (WGS) entry which is preliminary data.</text>
</comment>
<dbReference type="PROSITE" id="PS50112">
    <property type="entry name" value="PAS"/>
    <property type="match status" value="1"/>
</dbReference>
<dbReference type="EMBL" id="PPGH01000034">
    <property type="protein sequence ID" value="PQJ96569.1"/>
    <property type="molecule type" value="Genomic_DNA"/>
</dbReference>
<evidence type="ECO:0000313" key="13">
    <source>
        <dbReference type="EMBL" id="PQJ96569.1"/>
    </source>
</evidence>
<feature type="domain" description="Phytochrome chromophore attachment site" evidence="10">
    <location>
        <begin position="150"/>
        <end position="320"/>
    </location>
</feature>
<keyword evidence="5" id="KW-0716">Sensory transduction</keyword>
<evidence type="ECO:0000256" key="3">
    <source>
        <dbReference type="ARBA" id="ARBA00022543"/>
    </source>
</evidence>
<dbReference type="AlphaFoldDB" id="A0A2S7XS49"/>
<dbReference type="NCBIfam" id="TIGR00229">
    <property type="entry name" value="sensory_box"/>
    <property type="match status" value="1"/>
</dbReference>
<accession>A0A2S7XS49</accession>
<dbReference type="InterPro" id="IPR013654">
    <property type="entry name" value="PAS_2"/>
</dbReference>
<comment type="catalytic activity">
    <reaction evidence="1">
        <text>ATP + protein L-histidine = ADP + protein N-phospho-L-histidine.</text>
        <dbReference type="EC" id="2.7.13.3"/>
    </reaction>
</comment>
<evidence type="ECO:0000259" key="10">
    <source>
        <dbReference type="PROSITE" id="PS50046"/>
    </source>
</evidence>
<dbReference type="Proteomes" id="UP000239936">
    <property type="component" value="Unassembled WGS sequence"/>
</dbReference>
<evidence type="ECO:0000313" key="14">
    <source>
        <dbReference type="Proteomes" id="UP000239936"/>
    </source>
</evidence>
<feature type="domain" description="PAS" evidence="11">
    <location>
        <begin position="654"/>
        <end position="726"/>
    </location>
</feature>
<dbReference type="InterPro" id="IPR000700">
    <property type="entry name" value="PAS-assoc_C"/>
</dbReference>
<dbReference type="Gene3D" id="3.30.450.270">
    <property type="match status" value="1"/>
</dbReference>
<dbReference type="Pfam" id="PF00360">
    <property type="entry name" value="PHY"/>
    <property type="match status" value="1"/>
</dbReference>
<evidence type="ECO:0000259" key="11">
    <source>
        <dbReference type="PROSITE" id="PS50112"/>
    </source>
</evidence>
<dbReference type="SMART" id="SM00065">
    <property type="entry name" value="GAF"/>
    <property type="match status" value="1"/>
</dbReference>
<dbReference type="GO" id="GO:0004673">
    <property type="term" value="F:protein histidine kinase activity"/>
    <property type="evidence" value="ECO:0007669"/>
    <property type="project" value="UniProtKB-EC"/>
</dbReference>
<dbReference type="SMART" id="SM00091">
    <property type="entry name" value="PAS"/>
    <property type="match status" value="3"/>
</dbReference>
<evidence type="ECO:0000259" key="12">
    <source>
        <dbReference type="PROSITE" id="PS50113"/>
    </source>
</evidence>
<keyword evidence="3" id="KW-0600">Photoreceptor protein</keyword>
<sequence>MTDYFINPALPDLNQCEAEPIQIPGSIQPHGVLLALYGATLRITQVSDNCQTWLGFAPSALLEQELATVLGEALANAVHFALVRDHEQPAAPAAFHWQAPSGIQLFNGHIHHADALTILELEPVLADAPHLRDILIQAVRGFEALQRQAELPVRLQTAAALFRQLTGYDRVMIYRLDADDWHGEVLAEARRADLEPYLGLHFPASDIPAQARELYLRSPTRVIVDIDYMASPLVPVLNPITAQPLDLSLSQLRSVSPVHLEYLRNMGVRATLTASLLNDGQLWGLIACHHTMPRQISGELREIVAWMARDLSHQIMLLEERQRQRKTAQLKHCRKLVIAAMRNGRRLTELLHEPELTALLGAVEADGVAVIQDGHVSTGGVTPAPAQILELVARLSAEPGIAADQLFATDCLSAHLEDANNLVGSAAGVVLLPLEATLPLKLMWFRDEQLRHITWGGNPDKAMNIESDGRISPRQSFAAWQQTVAHHSRHWSAEELESAHKLSALLDIESRRVAEDARRAQEILLKDVLDSLTAQIAVLDQRGVIILVNANWQRFADENGGDVNCQPGVNYLTVCNRVMSGQDGVDAQAALQGIQQVLARTRDTFNLIYSCDSPTEQRWFEMRVLPLSGAQLGAVIAHEDITTQMLAQRALQASEQRLQRVLDGANDGFWDWNVATGEQQMNRRWAEMLGYTLDEIAPSVKSWEQRVHPDDLPACLAAVQAHFSGATPYYQSEHRLRTKDGGWCWILARGRVTARDAAGQPTWMAGTHTDISERRVIEAQLCVSLAVLKRHDAQMSALNHMNDLLLSCLTREEAYPIIAQGAAALFADMFGTLAVSGESNGTEEDLRCVAVWGDAADWLPSTFSPHECWALRRGKLHEVSADGDALACQHFLDQTPPTFFCVPLTVRGTTLGLLHIGSHTALDANRFRELRTLAIAVSESIKLALSNLQFQETLRDLPKAQN</sequence>
<dbReference type="SUPFAM" id="SSF55781">
    <property type="entry name" value="GAF domain-like"/>
    <property type="match status" value="3"/>
</dbReference>
<dbReference type="Pfam" id="PF08446">
    <property type="entry name" value="PAS_2"/>
    <property type="match status" value="1"/>
</dbReference>